<sequence length="161" mass="17184">MSAPGSLPAKKTILGAVCGPVEVPTSGGPEGPGNQFWSSKPGVCHVQKPIPLTARAGLSRGPLAQAMEAHFERPRSDRGAGQQVRQRMSGAQQIMAWVERELQVLGQNGSVPQQDRVRVFKEAFGAAAAKSAPQRRALLDLFSLPAEVRWLAKDLRGIATP</sequence>
<dbReference type="Proteomes" id="UP000186817">
    <property type="component" value="Unassembled WGS sequence"/>
</dbReference>
<reference evidence="1 2" key="1">
    <citation type="submission" date="2016-02" db="EMBL/GenBank/DDBJ databases">
        <title>Genome analysis of coral dinoflagellate symbionts highlights evolutionary adaptations to a symbiotic lifestyle.</title>
        <authorList>
            <person name="Aranda M."/>
            <person name="Li Y."/>
            <person name="Liew Y.J."/>
            <person name="Baumgarten S."/>
            <person name="Simakov O."/>
            <person name="Wilson M."/>
            <person name="Piel J."/>
            <person name="Ashoor H."/>
            <person name="Bougouffa S."/>
            <person name="Bajic V.B."/>
            <person name="Ryu T."/>
            <person name="Ravasi T."/>
            <person name="Bayer T."/>
            <person name="Micklem G."/>
            <person name="Kim H."/>
            <person name="Bhak J."/>
            <person name="Lajeunesse T.C."/>
            <person name="Voolstra C.R."/>
        </authorList>
    </citation>
    <scope>NUCLEOTIDE SEQUENCE [LARGE SCALE GENOMIC DNA]</scope>
    <source>
        <strain evidence="1 2">CCMP2467</strain>
    </source>
</reference>
<accession>A0A1Q9C3I1</accession>
<protein>
    <submittedName>
        <fullName evidence="1">Uncharacterized protein</fullName>
    </submittedName>
</protein>
<name>A0A1Q9C3I1_SYMMI</name>
<gene>
    <name evidence="1" type="ORF">AK812_SmicGene42456</name>
</gene>
<dbReference type="AlphaFoldDB" id="A0A1Q9C3I1"/>
<organism evidence="1 2">
    <name type="scientific">Symbiodinium microadriaticum</name>
    <name type="common">Dinoflagellate</name>
    <name type="synonym">Zooxanthella microadriatica</name>
    <dbReference type="NCBI Taxonomy" id="2951"/>
    <lineage>
        <taxon>Eukaryota</taxon>
        <taxon>Sar</taxon>
        <taxon>Alveolata</taxon>
        <taxon>Dinophyceae</taxon>
        <taxon>Suessiales</taxon>
        <taxon>Symbiodiniaceae</taxon>
        <taxon>Symbiodinium</taxon>
    </lineage>
</organism>
<evidence type="ECO:0000313" key="1">
    <source>
        <dbReference type="EMBL" id="OLP77478.1"/>
    </source>
</evidence>
<proteinExistence type="predicted"/>
<keyword evidence="2" id="KW-1185">Reference proteome</keyword>
<comment type="caution">
    <text evidence="1">The sequence shown here is derived from an EMBL/GenBank/DDBJ whole genome shotgun (WGS) entry which is preliminary data.</text>
</comment>
<dbReference type="EMBL" id="LSRX01001760">
    <property type="protein sequence ID" value="OLP77478.1"/>
    <property type="molecule type" value="Genomic_DNA"/>
</dbReference>
<evidence type="ECO:0000313" key="2">
    <source>
        <dbReference type="Proteomes" id="UP000186817"/>
    </source>
</evidence>